<dbReference type="KEGG" id="ria:C7V51_02030"/>
<accession>A0AAD1ELL8</accession>
<evidence type="ECO:0000313" key="3">
    <source>
        <dbReference type="Proteomes" id="UP000283946"/>
    </source>
</evidence>
<evidence type="ECO:0000313" key="2">
    <source>
        <dbReference type="EMBL" id="AZZ54795.1"/>
    </source>
</evidence>
<dbReference type="Proteomes" id="UP000283946">
    <property type="component" value="Chromosome"/>
</dbReference>
<keyword evidence="1" id="KW-0812">Transmembrane</keyword>
<sequence length="76" mass="7665">MPWISCALALIGAWLFVGTLTLVGAQFASVDATGSGPFTVWAMVSAAAVVLTETVAVVVAVLAAYRAVADPVATAR</sequence>
<feature type="transmembrane region" description="Helical" evidence="1">
    <location>
        <begin position="41"/>
        <end position="68"/>
    </location>
</feature>
<protein>
    <submittedName>
        <fullName evidence="2">Uncharacterized protein</fullName>
    </submittedName>
</protein>
<keyword evidence="1" id="KW-1133">Transmembrane helix</keyword>
<gene>
    <name evidence="2" type="ORF">C7V51_02030</name>
</gene>
<organism evidence="2 3">
    <name type="scientific">Rathayibacter iranicus</name>
    <dbReference type="NCBI Taxonomy" id="59737"/>
    <lineage>
        <taxon>Bacteria</taxon>
        <taxon>Bacillati</taxon>
        <taxon>Actinomycetota</taxon>
        <taxon>Actinomycetes</taxon>
        <taxon>Micrococcales</taxon>
        <taxon>Microbacteriaceae</taxon>
        <taxon>Rathayibacter</taxon>
    </lineage>
</organism>
<dbReference type="AlphaFoldDB" id="A0AAD1ELL8"/>
<dbReference type="EMBL" id="CP028130">
    <property type="protein sequence ID" value="AZZ54795.1"/>
    <property type="molecule type" value="Genomic_DNA"/>
</dbReference>
<dbReference type="RefSeq" id="WP_104264023.1">
    <property type="nucleotide sequence ID" value="NZ_CP028130.1"/>
</dbReference>
<evidence type="ECO:0000256" key="1">
    <source>
        <dbReference type="SAM" id="Phobius"/>
    </source>
</evidence>
<keyword evidence="1" id="KW-0472">Membrane</keyword>
<proteinExistence type="predicted"/>
<name>A0AAD1ELL8_9MICO</name>
<reference evidence="2 3" key="1">
    <citation type="submission" date="2018-03" db="EMBL/GenBank/DDBJ databases">
        <title>Bacteriophage NCPPB3778 and a type I-E CRISPR drive the evolution of the US Biological Select Agent, Rathayibacter toxicus.</title>
        <authorList>
            <person name="Davis E.W.II."/>
            <person name="Tabima J.F."/>
            <person name="Weisberg A.J."/>
            <person name="Dantas Lopes L."/>
            <person name="Wiseman M.S."/>
            <person name="Wiseman M.S."/>
            <person name="Pupko T."/>
            <person name="Belcher M.S."/>
            <person name="Sechler A.J."/>
            <person name="Tancos M.A."/>
            <person name="Schroeder B.K."/>
            <person name="Murray T.D."/>
            <person name="Luster D.G."/>
            <person name="Schneider W.L."/>
            <person name="Rogers E."/>
            <person name="Andreote F.D."/>
            <person name="Grunwald N.J."/>
            <person name="Putnam M.L."/>
            <person name="Chang J.H."/>
        </authorList>
    </citation>
    <scope>NUCLEOTIDE SEQUENCE [LARGE SCALE GENOMIC DNA]</scope>
    <source>
        <strain evidence="2 3">NCCPB 2253</strain>
    </source>
</reference>